<comment type="caution">
    <text evidence="8">The sequence shown here is derived from an EMBL/GenBank/DDBJ whole genome shotgun (WGS) entry which is preliminary data.</text>
</comment>
<evidence type="ECO:0000313" key="8">
    <source>
        <dbReference type="EMBL" id="GAK47887.1"/>
    </source>
</evidence>
<dbReference type="Pfam" id="PF17125">
    <property type="entry name" value="Methyltr_RsmF_N"/>
    <property type="match status" value="1"/>
</dbReference>
<dbReference type="CDD" id="cd21147">
    <property type="entry name" value="RsmF_methylt_CTD1"/>
    <property type="match status" value="1"/>
</dbReference>
<dbReference type="InterPro" id="IPR023267">
    <property type="entry name" value="RCMT"/>
</dbReference>
<evidence type="ECO:0000313" key="9">
    <source>
        <dbReference type="Proteomes" id="UP000028700"/>
    </source>
</evidence>
<dbReference type="GO" id="GO:0008173">
    <property type="term" value="F:RNA methyltransferase activity"/>
    <property type="evidence" value="ECO:0007669"/>
    <property type="project" value="InterPro"/>
</dbReference>
<dbReference type="InterPro" id="IPR027391">
    <property type="entry name" value="Nol1_Nop2_Fmu_2"/>
</dbReference>
<dbReference type="OrthoDB" id="9810297at2"/>
<dbReference type="InterPro" id="IPR031340">
    <property type="entry name" value="RsmF_methylt_CI"/>
</dbReference>
<dbReference type="eggNOG" id="COG0144">
    <property type="taxonomic scope" value="Bacteria"/>
</dbReference>
<keyword evidence="9" id="KW-1185">Reference proteome</keyword>
<feature type="binding site" evidence="6">
    <location>
        <begin position="102"/>
        <end position="108"/>
    </location>
    <ligand>
        <name>S-adenosyl-L-methionine</name>
        <dbReference type="ChEBI" id="CHEBI:59789"/>
    </ligand>
</feature>
<reference evidence="8" key="1">
    <citation type="journal article" date="2014" name="Genome Announc.">
        <title>Draft Genome Sequence of Lactobacillus oryzae Strain SG293T.</title>
        <authorList>
            <person name="Tanizawa Y."/>
            <person name="Fujisawa T."/>
            <person name="Mochizuki T."/>
            <person name="Kaminuma E."/>
            <person name="Nakamura Y."/>
            <person name="Tohno M."/>
        </authorList>
    </citation>
    <scope>NUCLEOTIDE SEQUENCE [LARGE SCALE GENOMIC DNA]</scope>
    <source>
        <strain evidence="8">SG293</strain>
    </source>
</reference>
<dbReference type="PANTHER" id="PTHR22807">
    <property type="entry name" value="NOP2 YEAST -RELATED NOL1/NOP2/FMU SUN DOMAIN-CONTAINING"/>
    <property type="match status" value="1"/>
</dbReference>
<evidence type="ECO:0000256" key="1">
    <source>
        <dbReference type="ARBA" id="ARBA00022490"/>
    </source>
</evidence>
<sequence length="449" mass="50370">MNLPEAFITKYQKLLGTESERFFASFEQPVKHGFRVNPLKKALPATIDLSEPTPFSRWGYFGRVKGKSMEHQTGAVYSQEPSAMMVGEVAAPKPGDRVLDLCAAPGGKSTHLASFLNQTGLLVTNEIMPKRAKILVENVERFGVKNALILNETPESIARSFPGFFDVVLVDAPCSGEGMFRKDPESVSYWTEDYPAKCADRQKTILNEAVKNIKPGGELVYSTCTFAPEEDEQMISWLLQTYPEFELVAIDKPAGVEDGRPEWADGNPELKKTARLFPHKVDGEGHFIAKLRFKSAISPEPKTREQSENLTKDQRQLLNEFISDYLPDFGPHRFMTFGDTVYLLNEGTPDLDKLKVKRPGLELGVFKKNRFEPSYALALSLDQQAFSHTINMTRDQWAKVVHGDTINVENTDQFKGWVLLVCEGQSVSFGKLVGTTVKNYFPKGLRFQA</sequence>
<dbReference type="Gene3D" id="2.30.130.60">
    <property type="match status" value="1"/>
</dbReference>
<dbReference type="Proteomes" id="UP000028700">
    <property type="component" value="Unassembled WGS sequence"/>
</dbReference>
<name>A0A081BIL9_9LACO</name>
<dbReference type="CDD" id="cd02440">
    <property type="entry name" value="AdoMet_MTases"/>
    <property type="match status" value="1"/>
</dbReference>
<dbReference type="SUPFAM" id="SSF53335">
    <property type="entry name" value="S-adenosyl-L-methionine-dependent methyltransferases"/>
    <property type="match status" value="1"/>
</dbReference>
<evidence type="ECO:0000256" key="5">
    <source>
        <dbReference type="ARBA" id="ARBA00022884"/>
    </source>
</evidence>
<evidence type="ECO:0000259" key="7">
    <source>
        <dbReference type="PROSITE" id="PS51686"/>
    </source>
</evidence>
<dbReference type="GO" id="GO:0003723">
    <property type="term" value="F:RNA binding"/>
    <property type="evidence" value="ECO:0007669"/>
    <property type="project" value="UniProtKB-UniRule"/>
</dbReference>
<keyword evidence="3 6" id="KW-0808">Transferase</keyword>
<evidence type="ECO:0000256" key="3">
    <source>
        <dbReference type="ARBA" id="ARBA00022679"/>
    </source>
</evidence>
<proteinExistence type="inferred from homology"/>
<keyword evidence="1" id="KW-0963">Cytoplasm</keyword>
<dbReference type="eggNOG" id="COG3270">
    <property type="taxonomic scope" value="Bacteria"/>
</dbReference>
<accession>A0A081BIL9</accession>
<dbReference type="PROSITE" id="PS51686">
    <property type="entry name" value="SAM_MT_RSMB_NOP"/>
    <property type="match status" value="1"/>
</dbReference>
<dbReference type="Pfam" id="PF13636">
    <property type="entry name" value="Methyltranf_PUA"/>
    <property type="match status" value="1"/>
</dbReference>
<dbReference type="Pfam" id="PF17126">
    <property type="entry name" value="RsmF_methylt_CI"/>
    <property type="match status" value="1"/>
</dbReference>
<dbReference type="PRINTS" id="PR02008">
    <property type="entry name" value="RCMTFAMILY"/>
</dbReference>
<dbReference type="Gene3D" id="3.30.70.1170">
    <property type="entry name" value="Sun protein, domain 3"/>
    <property type="match status" value="1"/>
</dbReference>
<dbReference type="STRING" id="1291743.LOSG293_140260"/>
<protein>
    <submittedName>
        <fullName evidence="8">tRNA and rRNA cytosine-C5-methylase</fullName>
    </submittedName>
</protein>
<keyword evidence="2 6" id="KW-0489">Methyltransferase</keyword>
<dbReference type="InterPro" id="IPR031341">
    <property type="entry name" value="Methyltr_RsmF_N"/>
</dbReference>
<dbReference type="PANTHER" id="PTHR22807:SF30">
    <property type="entry name" value="28S RRNA (CYTOSINE(4447)-C(5))-METHYLTRANSFERASE-RELATED"/>
    <property type="match status" value="1"/>
</dbReference>
<dbReference type="InterPro" id="IPR001678">
    <property type="entry name" value="MeTrfase_RsmB-F_NOP2_dom"/>
</dbReference>
<organism evidence="8 9">
    <name type="scientific">Secundilactobacillus oryzae JCM 18671</name>
    <dbReference type="NCBI Taxonomy" id="1291743"/>
    <lineage>
        <taxon>Bacteria</taxon>
        <taxon>Bacillati</taxon>
        <taxon>Bacillota</taxon>
        <taxon>Bacilli</taxon>
        <taxon>Lactobacillales</taxon>
        <taxon>Lactobacillaceae</taxon>
        <taxon>Secundilactobacillus</taxon>
    </lineage>
</organism>
<dbReference type="RefSeq" id="WP_034527723.1">
    <property type="nucleotide sequence ID" value="NZ_BBJM01000014.1"/>
</dbReference>
<dbReference type="GO" id="GO:0001510">
    <property type="term" value="P:RNA methylation"/>
    <property type="evidence" value="ECO:0007669"/>
    <property type="project" value="InterPro"/>
</dbReference>
<dbReference type="InterPro" id="IPR049560">
    <property type="entry name" value="MeTrfase_RsmB-F_NOP2_cat"/>
</dbReference>
<comment type="caution">
    <text evidence="6">Lacks conserved residue(s) required for the propagation of feature annotation.</text>
</comment>
<dbReference type="Gene3D" id="3.40.50.150">
    <property type="entry name" value="Vaccinia Virus protein VP39"/>
    <property type="match status" value="1"/>
</dbReference>
<feature type="active site" description="Nucleophile" evidence="6">
    <location>
        <position position="224"/>
    </location>
</feature>
<dbReference type="EMBL" id="BBJM01000014">
    <property type="protein sequence ID" value="GAK47887.1"/>
    <property type="molecule type" value="Genomic_DNA"/>
</dbReference>
<feature type="domain" description="SAM-dependent MTase RsmB/NOP-type" evidence="7">
    <location>
        <begin position="1"/>
        <end position="294"/>
    </location>
</feature>
<feature type="binding site" evidence="6">
    <location>
        <position position="126"/>
    </location>
    <ligand>
        <name>S-adenosyl-L-methionine</name>
        <dbReference type="ChEBI" id="CHEBI:59789"/>
    </ligand>
</feature>
<dbReference type="Pfam" id="PF01189">
    <property type="entry name" value="Methyltr_RsmB-F"/>
    <property type="match status" value="1"/>
</dbReference>
<dbReference type="InterPro" id="IPR029063">
    <property type="entry name" value="SAM-dependent_MTases_sf"/>
</dbReference>
<evidence type="ECO:0000256" key="4">
    <source>
        <dbReference type="ARBA" id="ARBA00022691"/>
    </source>
</evidence>
<dbReference type="AlphaFoldDB" id="A0A081BIL9"/>
<feature type="binding site" evidence="6">
    <location>
        <position position="171"/>
    </location>
    <ligand>
        <name>S-adenosyl-L-methionine</name>
        <dbReference type="ChEBI" id="CHEBI:59789"/>
    </ligand>
</feature>
<evidence type="ECO:0000256" key="2">
    <source>
        <dbReference type="ARBA" id="ARBA00022603"/>
    </source>
</evidence>
<keyword evidence="4 6" id="KW-0949">S-adenosyl-L-methionine</keyword>
<comment type="similarity">
    <text evidence="6">Belongs to the class I-like SAM-binding methyltransferase superfamily. RsmB/NOP family.</text>
</comment>
<keyword evidence="5 6" id="KW-0694">RNA-binding</keyword>
<evidence type="ECO:0000256" key="6">
    <source>
        <dbReference type="PROSITE-ProRule" id="PRU01023"/>
    </source>
</evidence>
<gene>
    <name evidence="8" type="ORF">LOSG293_140260</name>
</gene>